<evidence type="ECO:0000313" key="2">
    <source>
        <dbReference type="EMBL" id="CAB3228424.1"/>
    </source>
</evidence>
<sequence>MDNSGHKNDDDVHDQNEQNNNEQSEQCSNRNTITEHKDDEEATTSKRIPFDGNPEAKCDNMNDLQAIDINSADTVRQAMKAVLRGKVPPAYSPEFRQARVSPEHRSKFLPVGHYIPTLHLRSEPRTRPYVLKRKQRKVIRKQGALKIRDKRRKQPLSSPKTRKQTVSSMYVGKLSNVVPFRRRRHPDSDSDMDSVILF</sequence>
<feature type="compositionally biased region" description="Polar residues" evidence="1">
    <location>
        <begin position="155"/>
        <end position="168"/>
    </location>
</feature>
<reference evidence="2 3" key="1">
    <citation type="submission" date="2020-04" db="EMBL/GenBank/DDBJ databases">
        <authorList>
            <person name="Wallbank WR R."/>
            <person name="Pardo Diaz C."/>
            <person name="Kozak K."/>
            <person name="Martin S."/>
            <person name="Jiggins C."/>
            <person name="Moest M."/>
            <person name="Warren A I."/>
            <person name="Byers J.R.P. K."/>
            <person name="Montejo-Kovacevich G."/>
            <person name="Yen C E."/>
        </authorList>
    </citation>
    <scope>NUCLEOTIDE SEQUENCE [LARGE SCALE GENOMIC DNA]</scope>
</reference>
<name>A0A8S0Z714_ARCPL</name>
<dbReference type="Proteomes" id="UP000494256">
    <property type="component" value="Unassembled WGS sequence"/>
</dbReference>
<feature type="region of interest" description="Disordered" evidence="1">
    <location>
        <begin position="149"/>
        <end position="168"/>
    </location>
</feature>
<evidence type="ECO:0000313" key="3">
    <source>
        <dbReference type="Proteomes" id="UP000494256"/>
    </source>
</evidence>
<organism evidence="2 3">
    <name type="scientific">Arctia plantaginis</name>
    <name type="common">Wood tiger moth</name>
    <name type="synonym">Phalaena plantaginis</name>
    <dbReference type="NCBI Taxonomy" id="874455"/>
    <lineage>
        <taxon>Eukaryota</taxon>
        <taxon>Metazoa</taxon>
        <taxon>Ecdysozoa</taxon>
        <taxon>Arthropoda</taxon>
        <taxon>Hexapoda</taxon>
        <taxon>Insecta</taxon>
        <taxon>Pterygota</taxon>
        <taxon>Neoptera</taxon>
        <taxon>Endopterygota</taxon>
        <taxon>Lepidoptera</taxon>
        <taxon>Glossata</taxon>
        <taxon>Ditrysia</taxon>
        <taxon>Noctuoidea</taxon>
        <taxon>Erebidae</taxon>
        <taxon>Arctiinae</taxon>
        <taxon>Arctia</taxon>
    </lineage>
</organism>
<accession>A0A8S0Z714</accession>
<dbReference type="EMBL" id="CADEBD010000282">
    <property type="protein sequence ID" value="CAB3228424.1"/>
    <property type="molecule type" value="Genomic_DNA"/>
</dbReference>
<evidence type="ECO:0000256" key="1">
    <source>
        <dbReference type="SAM" id="MobiDB-lite"/>
    </source>
</evidence>
<dbReference type="OrthoDB" id="424572at2759"/>
<comment type="caution">
    <text evidence="2">The sequence shown here is derived from an EMBL/GenBank/DDBJ whole genome shotgun (WGS) entry which is preliminary data.</text>
</comment>
<dbReference type="AlphaFoldDB" id="A0A8S0Z714"/>
<feature type="compositionally biased region" description="Low complexity" evidence="1">
    <location>
        <begin position="17"/>
        <end position="31"/>
    </location>
</feature>
<gene>
    <name evidence="2" type="ORF">APLA_LOCUS3555</name>
</gene>
<proteinExistence type="predicted"/>
<feature type="compositionally biased region" description="Basic and acidic residues" evidence="1">
    <location>
        <begin position="1"/>
        <end position="16"/>
    </location>
</feature>
<feature type="region of interest" description="Disordered" evidence="1">
    <location>
        <begin position="1"/>
        <end position="56"/>
    </location>
</feature>
<protein>
    <submittedName>
        <fullName evidence="2">Uncharacterized protein</fullName>
    </submittedName>
</protein>